<dbReference type="HAMAP" id="MF_00209">
    <property type="entry name" value="Inorganic_PPase"/>
    <property type="match status" value="1"/>
</dbReference>
<protein>
    <recommendedName>
        <fullName evidence="7">Inorganic pyrophosphatase</fullName>
        <ecNumber evidence="7">3.6.1.1</ecNumber>
    </recommendedName>
    <alternativeName>
        <fullName evidence="7">Pyrophosphate phospho-hydrolase</fullName>
        <shortName evidence="7">PPase</shortName>
    </alternativeName>
</protein>
<accession>A0A1R4F827</accession>
<comment type="catalytic activity">
    <reaction evidence="6 7">
        <text>diphosphate + H2O = 2 phosphate + H(+)</text>
        <dbReference type="Rhea" id="RHEA:24576"/>
        <dbReference type="ChEBI" id="CHEBI:15377"/>
        <dbReference type="ChEBI" id="CHEBI:15378"/>
        <dbReference type="ChEBI" id="CHEBI:33019"/>
        <dbReference type="ChEBI" id="CHEBI:43474"/>
        <dbReference type="EC" id="3.6.1.1"/>
    </reaction>
</comment>
<feature type="binding site" evidence="7">
    <location>
        <position position="58"/>
    </location>
    <ligand>
        <name>Mg(2+)</name>
        <dbReference type="ChEBI" id="CHEBI:18420"/>
        <label>2</label>
    </ligand>
</feature>
<dbReference type="RefSeq" id="WP_086991060.1">
    <property type="nucleotide sequence ID" value="NZ_FUHU01000020.1"/>
</dbReference>
<dbReference type="CDD" id="cd00412">
    <property type="entry name" value="pyrophosphatase"/>
    <property type="match status" value="1"/>
</dbReference>
<gene>
    <name evidence="7" type="primary">ppa</name>
    <name evidence="9" type="ORF">CZ674_02975</name>
</gene>
<dbReference type="InterPro" id="IPR008162">
    <property type="entry name" value="Pyrophosphatase"/>
</dbReference>
<dbReference type="Proteomes" id="UP000195787">
    <property type="component" value="Unassembled WGS sequence"/>
</dbReference>
<dbReference type="Gene3D" id="3.90.80.10">
    <property type="entry name" value="Inorganic pyrophosphatase"/>
    <property type="match status" value="1"/>
</dbReference>
<evidence type="ECO:0000256" key="7">
    <source>
        <dbReference type="HAMAP-Rule" id="MF_00209"/>
    </source>
</evidence>
<reference evidence="9 10" key="1">
    <citation type="submission" date="2017-02" db="EMBL/GenBank/DDBJ databases">
        <authorList>
            <person name="Peterson S.W."/>
        </authorList>
    </citation>
    <scope>NUCLEOTIDE SEQUENCE [LARGE SCALE GENOMIC DNA]</scope>
    <source>
        <strain evidence="9 10">LMG 22410</strain>
    </source>
</reference>
<evidence type="ECO:0000256" key="1">
    <source>
        <dbReference type="ARBA" id="ARBA00001946"/>
    </source>
</evidence>
<dbReference type="PANTHER" id="PTHR10286">
    <property type="entry name" value="INORGANIC PYROPHOSPHATASE"/>
    <property type="match status" value="1"/>
</dbReference>
<feature type="binding site" evidence="7">
    <location>
        <position position="90"/>
    </location>
    <ligand>
        <name>Mg(2+)</name>
        <dbReference type="ChEBI" id="CHEBI:18420"/>
        <label>1</label>
    </ligand>
</feature>
<feature type="binding site" evidence="7">
    <location>
        <position position="53"/>
    </location>
    <ligand>
        <name>Mg(2+)</name>
        <dbReference type="ChEBI" id="CHEBI:18420"/>
        <label>1</label>
    </ligand>
</feature>
<evidence type="ECO:0000256" key="2">
    <source>
        <dbReference type="ARBA" id="ARBA00022490"/>
    </source>
</evidence>
<dbReference type="AlphaFoldDB" id="A0A1R4F827"/>
<dbReference type="EMBL" id="FUHU01000020">
    <property type="protein sequence ID" value="SJM52011.1"/>
    <property type="molecule type" value="Genomic_DNA"/>
</dbReference>
<dbReference type="SUPFAM" id="SSF50324">
    <property type="entry name" value="Inorganic pyrophosphatase"/>
    <property type="match status" value="1"/>
</dbReference>
<evidence type="ECO:0000256" key="3">
    <source>
        <dbReference type="ARBA" id="ARBA00022723"/>
    </source>
</evidence>
<dbReference type="OrthoDB" id="5187599at2"/>
<proteinExistence type="inferred from homology"/>
<feature type="binding site" evidence="7">
    <location>
        <position position="127"/>
    </location>
    <ligand>
        <name>substrate</name>
    </ligand>
</feature>
<dbReference type="GeneID" id="303172167"/>
<comment type="similarity">
    <text evidence="7">Belongs to the PPase family.</text>
</comment>
<feature type="binding site" evidence="7">
    <location>
        <position position="31"/>
    </location>
    <ligand>
        <name>substrate</name>
    </ligand>
</feature>
<evidence type="ECO:0000256" key="4">
    <source>
        <dbReference type="ARBA" id="ARBA00022801"/>
    </source>
</evidence>
<comment type="function">
    <text evidence="7">Catalyzes the hydrolysis of inorganic pyrophosphate (PPi) forming two phosphate ions.</text>
</comment>
<comment type="subcellular location">
    <subcellularLocation>
        <location evidence="7">Cytoplasm</location>
    </subcellularLocation>
</comment>
<keyword evidence="10" id="KW-1185">Reference proteome</keyword>
<dbReference type="InterPro" id="IPR036649">
    <property type="entry name" value="Pyrophosphatase_sf"/>
</dbReference>
<dbReference type="EC" id="3.6.1.1" evidence="7"/>
<dbReference type="GO" id="GO:0005737">
    <property type="term" value="C:cytoplasm"/>
    <property type="evidence" value="ECO:0007669"/>
    <property type="project" value="UniProtKB-SubCell"/>
</dbReference>
<feature type="binding site" evidence="7">
    <location>
        <position position="9"/>
    </location>
    <ligand>
        <name>Mg(2+)</name>
        <dbReference type="ChEBI" id="CHEBI:18420"/>
        <label>2</label>
    </ligand>
</feature>
<feature type="binding site" evidence="7">
    <location>
        <position position="85"/>
    </location>
    <ligand>
        <name>Mg(2+)</name>
        <dbReference type="ChEBI" id="CHEBI:18420"/>
        <label>3</label>
    </ligand>
</feature>
<evidence type="ECO:0000256" key="5">
    <source>
        <dbReference type="ARBA" id="ARBA00022842"/>
    </source>
</evidence>
<evidence type="ECO:0000313" key="10">
    <source>
        <dbReference type="Proteomes" id="UP000195787"/>
    </source>
</evidence>
<evidence type="ECO:0000256" key="6">
    <source>
        <dbReference type="ARBA" id="ARBA00047820"/>
    </source>
</evidence>
<dbReference type="FunFam" id="3.90.80.10:FF:000003">
    <property type="entry name" value="Inorganic pyrophosphatase"/>
    <property type="match status" value="1"/>
</dbReference>
<evidence type="ECO:0000256" key="8">
    <source>
        <dbReference type="SAM" id="MobiDB-lite"/>
    </source>
</evidence>
<dbReference type="GO" id="GO:0004427">
    <property type="term" value="F:inorganic diphosphate phosphatase activity"/>
    <property type="evidence" value="ECO:0007669"/>
    <property type="project" value="UniProtKB-UniRule"/>
</dbReference>
<name>A0A1R4F827_9MICO</name>
<sequence length="181" mass="20119">MTAYDVVIEIPKGSRNKYELDHETGRVYLDRVLFTSFAYPADYGFFEGTLGLDDDPVDALVLLDYSVPPGVFVKVRPVGQLNMEDDGGIDTKVICVLEKDPRWAHIQDIGDVPQNTKDEIEHFFVHYKDLEPGKWAKVGGWEGVEAATKTVTDGFEAYEKANGETDESVEAAEGGRKDVAE</sequence>
<keyword evidence="4 7" id="KW-0378">Hydrolase</keyword>
<feature type="region of interest" description="Disordered" evidence="8">
    <location>
        <begin position="158"/>
        <end position="181"/>
    </location>
</feature>
<keyword evidence="2 7" id="KW-0963">Cytoplasm</keyword>
<comment type="cofactor">
    <cofactor evidence="1 7">
        <name>Mg(2+)</name>
        <dbReference type="ChEBI" id="CHEBI:18420"/>
    </cofactor>
</comment>
<feature type="binding site" evidence="7">
    <location>
        <position position="43"/>
    </location>
    <ligand>
        <name>substrate</name>
    </ligand>
</feature>
<feature type="binding site" evidence="7">
    <location>
        <position position="90"/>
    </location>
    <ligand>
        <name>Mg(2+)</name>
        <dbReference type="ChEBI" id="CHEBI:18420"/>
        <label>3</label>
    </ligand>
</feature>
<evidence type="ECO:0000313" key="9">
    <source>
        <dbReference type="EMBL" id="SJM52011.1"/>
    </source>
</evidence>
<feature type="active site" description="Proton acceptor" evidence="7">
    <location>
        <position position="90"/>
    </location>
</feature>
<dbReference type="GO" id="GO:0006796">
    <property type="term" value="P:phosphate-containing compound metabolic process"/>
    <property type="evidence" value="ECO:0007669"/>
    <property type="project" value="InterPro"/>
</dbReference>
<dbReference type="GO" id="GO:0000287">
    <property type="term" value="F:magnesium ion binding"/>
    <property type="evidence" value="ECO:0007669"/>
    <property type="project" value="UniProtKB-UniRule"/>
</dbReference>
<keyword evidence="3 7" id="KW-0479">Metal-binding</keyword>
<feature type="binding site" evidence="7">
    <location>
        <position position="17"/>
    </location>
    <ligand>
        <name>substrate</name>
    </ligand>
</feature>
<dbReference type="Pfam" id="PF00719">
    <property type="entry name" value="Pyrophosphatase"/>
    <property type="match status" value="1"/>
</dbReference>
<organism evidence="9 10">
    <name type="scientific">Agrococcus casei LMG 22410</name>
    <dbReference type="NCBI Taxonomy" id="1255656"/>
    <lineage>
        <taxon>Bacteria</taxon>
        <taxon>Bacillati</taxon>
        <taxon>Actinomycetota</taxon>
        <taxon>Actinomycetes</taxon>
        <taxon>Micrococcales</taxon>
        <taxon>Microbacteriaceae</taxon>
        <taxon>Agrococcus</taxon>
    </lineage>
</organism>
<dbReference type="PROSITE" id="PS00387">
    <property type="entry name" value="PPASE"/>
    <property type="match status" value="1"/>
</dbReference>
<comment type="subunit">
    <text evidence="7">Homohexamer.</text>
</comment>
<feature type="binding site" evidence="7">
    <location>
        <position position="58"/>
    </location>
    <ligand>
        <name>Mg(2+)</name>
        <dbReference type="ChEBI" id="CHEBI:18420"/>
        <label>1</label>
    </ligand>
</feature>
<keyword evidence="5 7" id="KW-0460">Magnesium</keyword>